<keyword evidence="1" id="KW-0472">Membrane</keyword>
<dbReference type="EMBL" id="BAAFGK010000002">
    <property type="protein sequence ID" value="GAB0056496.1"/>
    <property type="molecule type" value="Genomic_DNA"/>
</dbReference>
<keyword evidence="3" id="KW-1185">Reference proteome</keyword>
<evidence type="ECO:0000313" key="3">
    <source>
        <dbReference type="Proteomes" id="UP001628193"/>
    </source>
</evidence>
<protein>
    <submittedName>
        <fullName evidence="2">Uncharacterized protein</fullName>
    </submittedName>
</protein>
<proteinExistence type="predicted"/>
<gene>
    <name evidence="2" type="ORF">SIID45300_00804</name>
</gene>
<organism evidence="2 3">
    <name type="scientific">Candidatus Magnetaquiglobus chichijimensis</name>
    <dbReference type="NCBI Taxonomy" id="3141448"/>
    <lineage>
        <taxon>Bacteria</taxon>
        <taxon>Pseudomonadati</taxon>
        <taxon>Pseudomonadota</taxon>
        <taxon>Magnetococcia</taxon>
        <taxon>Magnetococcales</taxon>
        <taxon>Candidatus Magnetaquicoccaceae</taxon>
        <taxon>Candidatus Magnetaquiglobus</taxon>
    </lineage>
</organism>
<dbReference type="RefSeq" id="WP_420904203.1">
    <property type="nucleotide sequence ID" value="NZ_BAAFGK010000002.1"/>
</dbReference>
<reference evidence="2 3" key="1">
    <citation type="submission" date="2024-09" db="EMBL/GenBank/DDBJ databases">
        <title>Draft genome sequence of Candidatus Magnetaquicoccaceae bacterium FCR-1.</title>
        <authorList>
            <person name="Shimoshige H."/>
            <person name="Shimamura S."/>
            <person name="Taoka A."/>
            <person name="Kobayashi H."/>
            <person name="Maekawa T."/>
        </authorList>
    </citation>
    <scope>NUCLEOTIDE SEQUENCE [LARGE SCALE GENOMIC DNA]</scope>
    <source>
        <strain evidence="2 3">FCR-1</strain>
    </source>
</reference>
<dbReference type="Proteomes" id="UP001628193">
    <property type="component" value="Unassembled WGS sequence"/>
</dbReference>
<comment type="caution">
    <text evidence="2">The sequence shown here is derived from an EMBL/GenBank/DDBJ whole genome shotgun (WGS) entry which is preliminary data.</text>
</comment>
<name>A0ABQ0C6I6_9PROT</name>
<accession>A0ABQ0C6I6</accession>
<keyword evidence="1" id="KW-1133">Transmembrane helix</keyword>
<evidence type="ECO:0000256" key="1">
    <source>
        <dbReference type="SAM" id="Phobius"/>
    </source>
</evidence>
<sequence>MPPTQTWTGDTPSMVLLLGISGIVTGVLYALSRFLRSMPTLVPIPVRTRESERRLALARARARRRALDD</sequence>
<feature type="transmembrane region" description="Helical" evidence="1">
    <location>
        <begin position="12"/>
        <end position="31"/>
    </location>
</feature>
<evidence type="ECO:0000313" key="2">
    <source>
        <dbReference type="EMBL" id="GAB0056496.1"/>
    </source>
</evidence>
<keyword evidence="1" id="KW-0812">Transmembrane</keyword>